<reference evidence="3" key="3">
    <citation type="submission" date="2018-08" db="UniProtKB">
        <authorList>
            <consortium name="EnsemblPlants"/>
        </authorList>
    </citation>
    <scope>IDENTIFICATION</scope>
    <source>
        <strain evidence="3">cv. Bd21</strain>
    </source>
</reference>
<proteinExistence type="predicted"/>
<dbReference type="EnsemblPlants" id="PNT75532">
    <property type="protein sequence ID" value="PNT75532"/>
    <property type="gene ID" value="BRADI_1g34145v3"/>
</dbReference>
<reference evidence="2 3" key="1">
    <citation type="journal article" date="2010" name="Nature">
        <title>Genome sequencing and analysis of the model grass Brachypodium distachyon.</title>
        <authorList>
            <consortium name="International Brachypodium Initiative"/>
        </authorList>
    </citation>
    <scope>NUCLEOTIDE SEQUENCE [LARGE SCALE GENOMIC DNA]</scope>
    <source>
        <strain evidence="2 3">Bd21</strain>
    </source>
</reference>
<dbReference type="InParanoid" id="A0A2K2DMN2"/>
<evidence type="ECO:0000313" key="3">
    <source>
        <dbReference type="EnsemblPlants" id="PNT75532"/>
    </source>
</evidence>
<sequence length="47" mass="5546">MAQTRLIRGSVRRSCGSGTRGQRYRSRRACVLLGRRRHAVREIYRKD</sequence>
<keyword evidence="4" id="KW-1185">Reference proteome</keyword>
<name>A0A2K2DMN2_BRADI</name>
<organism evidence="2">
    <name type="scientific">Brachypodium distachyon</name>
    <name type="common">Purple false brome</name>
    <name type="synonym">Trachynia distachya</name>
    <dbReference type="NCBI Taxonomy" id="15368"/>
    <lineage>
        <taxon>Eukaryota</taxon>
        <taxon>Viridiplantae</taxon>
        <taxon>Streptophyta</taxon>
        <taxon>Embryophyta</taxon>
        <taxon>Tracheophyta</taxon>
        <taxon>Spermatophyta</taxon>
        <taxon>Magnoliopsida</taxon>
        <taxon>Liliopsida</taxon>
        <taxon>Poales</taxon>
        <taxon>Poaceae</taxon>
        <taxon>BOP clade</taxon>
        <taxon>Pooideae</taxon>
        <taxon>Stipodae</taxon>
        <taxon>Brachypodieae</taxon>
        <taxon>Brachypodium</taxon>
    </lineage>
</organism>
<dbReference type="Gramene" id="PNT75532">
    <property type="protein sequence ID" value="PNT75532"/>
    <property type="gene ID" value="BRADI_1g34145v3"/>
</dbReference>
<protein>
    <submittedName>
        <fullName evidence="2 3">Uncharacterized protein</fullName>
    </submittedName>
</protein>
<dbReference type="AlphaFoldDB" id="A0A2K2DMN2"/>
<reference evidence="2" key="2">
    <citation type="submission" date="2017-06" db="EMBL/GenBank/DDBJ databases">
        <title>WGS assembly of Brachypodium distachyon.</title>
        <authorList>
            <consortium name="The International Brachypodium Initiative"/>
            <person name="Lucas S."/>
            <person name="Harmon-Smith M."/>
            <person name="Lail K."/>
            <person name="Tice H."/>
            <person name="Grimwood J."/>
            <person name="Bruce D."/>
            <person name="Barry K."/>
            <person name="Shu S."/>
            <person name="Lindquist E."/>
            <person name="Wang M."/>
            <person name="Pitluck S."/>
            <person name="Vogel J.P."/>
            <person name="Garvin D.F."/>
            <person name="Mockler T.C."/>
            <person name="Schmutz J."/>
            <person name="Rokhsar D."/>
            <person name="Bevan M.W."/>
        </authorList>
    </citation>
    <scope>NUCLEOTIDE SEQUENCE</scope>
    <source>
        <strain evidence="2">Bd21</strain>
    </source>
</reference>
<evidence type="ECO:0000313" key="2">
    <source>
        <dbReference type="EMBL" id="PNT75532.1"/>
    </source>
</evidence>
<dbReference type="EMBL" id="CM000880">
    <property type="protein sequence ID" value="PNT75532.1"/>
    <property type="molecule type" value="Genomic_DNA"/>
</dbReference>
<evidence type="ECO:0000313" key="4">
    <source>
        <dbReference type="Proteomes" id="UP000008810"/>
    </source>
</evidence>
<feature type="region of interest" description="Disordered" evidence="1">
    <location>
        <begin position="1"/>
        <end position="21"/>
    </location>
</feature>
<evidence type="ECO:0000256" key="1">
    <source>
        <dbReference type="SAM" id="MobiDB-lite"/>
    </source>
</evidence>
<dbReference type="Proteomes" id="UP000008810">
    <property type="component" value="Chromosome 1"/>
</dbReference>
<gene>
    <name evidence="2" type="ORF">BRADI_1g34145v3</name>
</gene>
<accession>A0A2K2DMN2</accession>